<keyword evidence="2" id="KW-1185">Reference proteome</keyword>
<gene>
    <name evidence="1" type="ORF">ACH4F9_36855</name>
</gene>
<accession>A0ABW7R4S6</accession>
<proteinExistence type="predicted"/>
<organism evidence="1 2">
    <name type="scientific">Streptomyces longisporoflavus</name>
    <dbReference type="NCBI Taxonomy" id="28044"/>
    <lineage>
        <taxon>Bacteria</taxon>
        <taxon>Bacillati</taxon>
        <taxon>Actinomycetota</taxon>
        <taxon>Actinomycetes</taxon>
        <taxon>Kitasatosporales</taxon>
        <taxon>Streptomycetaceae</taxon>
        <taxon>Streptomyces</taxon>
    </lineage>
</organism>
<dbReference type="EMBL" id="JBIRGQ010000008">
    <property type="protein sequence ID" value="MFH8550576.1"/>
    <property type="molecule type" value="Genomic_DNA"/>
</dbReference>
<comment type="caution">
    <text evidence="1">The sequence shown here is derived from an EMBL/GenBank/DDBJ whole genome shotgun (WGS) entry which is preliminary data.</text>
</comment>
<evidence type="ECO:0000313" key="1">
    <source>
        <dbReference type="EMBL" id="MFH8550576.1"/>
    </source>
</evidence>
<dbReference type="RefSeq" id="WP_397717103.1">
    <property type="nucleotide sequence ID" value="NZ_JBIRGN010000008.1"/>
</dbReference>
<reference evidence="1 2" key="1">
    <citation type="submission" date="2024-10" db="EMBL/GenBank/DDBJ databases">
        <title>The Natural Products Discovery Center: Release of the First 8490 Sequenced Strains for Exploring Actinobacteria Biosynthetic Diversity.</title>
        <authorList>
            <person name="Kalkreuter E."/>
            <person name="Kautsar S.A."/>
            <person name="Yang D."/>
            <person name="Bader C.D."/>
            <person name="Teijaro C.N."/>
            <person name="Fluegel L."/>
            <person name="Davis C.M."/>
            <person name="Simpson J.R."/>
            <person name="Lauterbach L."/>
            <person name="Steele A.D."/>
            <person name="Gui C."/>
            <person name="Meng S."/>
            <person name="Li G."/>
            <person name="Viehrig K."/>
            <person name="Ye F."/>
            <person name="Su P."/>
            <person name="Kiefer A.F."/>
            <person name="Nichols A."/>
            <person name="Cepeda A.J."/>
            <person name="Yan W."/>
            <person name="Fan B."/>
            <person name="Jiang Y."/>
            <person name="Adhikari A."/>
            <person name="Zheng C.-J."/>
            <person name="Schuster L."/>
            <person name="Cowan T.M."/>
            <person name="Smanski M.J."/>
            <person name="Chevrette M.G."/>
            <person name="De Carvalho L.P.S."/>
            <person name="Shen B."/>
        </authorList>
    </citation>
    <scope>NUCLEOTIDE SEQUENCE [LARGE SCALE GENOMIC DNA]</scope>
    <source>
        <strain evidence="1 2">NPDC017990</strain>
    </source>
</reference>
<sequence>MRQNVLTELGALLHQQNGHAQLLDPDQPFNTTERLVLSDHTATALAQLRAILPGAHTPGRRIRLGVCWAGPDSRHEKAK</sequence>
<evidence type="ECO:0000313" key="2">
    <source>
        <dbReference type="Proteomes" id="UP001610818"/>
    </source>
</evidence>
<dbReference type="Proteomes" id="UP001610818">
    <property type="component" value="Unassembled WGS sequence"/>
</dbReference>
<protein>
    <submittedName>
        <fullName evidence="1">Uncharacterized protein</fullName>
    </submittedName>
</protein>
<name>A0ABW7R4S6_9ACTN</name>